<dbReference type="Proteomes" id="UP001237642">
    <property type="component" value="Unassembled WGS sequence"/>
</dbReference>
<name>A0AAD8HAR6_9APIA</name>
<evidence type="ECO:0000313" key="3">
    <source>
        <dbReference type="EMBL" id="KAK1363068.1"/>
    </source>
</evidence>
<evidence type="ECO:0000256" key="2">
    <source>
        <dbReference type="SAM" id="Phobius"/>
    </source>
</evidence>
<dbReference type="SUPFAM" id="SSF81383">
    <property type="entry name" value="F-box domain"/>
    <property type="match status" value="1"/>
</dbReference>
<keyword evidence="2" id="KW-1133">Transmembrane helix</keyword>
<accession>A0AAD8HAR6</accession>
<evidence type="ECO:0000256" key="1">
    <source>
        <dbReference type="SAM" id="MobiDB-lite"/>
    </source>
</evidence>
<reference evidence="3" key="2">
    <citation type="submission" date="2023-05" db="EMBL/GenBank/DDBJ databases">
        <authorList>
            <person name="Schelkunov M.I."/>
        </authorList>
    </citation>
    <scope>NUCLEOTIDE SEQUENCE</scope>
    <source>
        <strain evidence="3">Hsosn_3</strain>
        <tissue evidence="3">Leaf</tissue>
    </source>
</reference>
<dbReference type="PANTHER" id="PTHR38926">
    <property type="entry name" value="F-BOX DOMAIN CONTAINING PROTEIN, EXPRESSED"/>
    <property type="match status" value="1"/>
</dbReference>
<dbReference type="EMBL" id="JAUIZM010000009">
    <property type="protein sequence ID" value="KAK1363068.1"/>
    <property type="molecule type" value="Genomic_DNA"/>
</dbReference>
<dbReference type="AlphaFoldDB" id="A0AAD8HAR6"/>
<dbReference type="PANTHER" id="PTHR38926:SF2">
    <property type="entry name" value="F-BOX_LRR-REPEAT PROTEIN 21-RELATED"/>
    <property type="match status" value="1"/>
</dbReference>
<evidence type="ECO:0000313" key="4">
    <source>
        <dbReference type="Proteomes" id="UP001237642"/>
    </source>
</evidence>
<keyword evidence="2" id="KW-0472">Membrane</keyword>
<gene>
    <name evidence="3" type="ORF">POM88_038629</name>
</gene>
<protein>
    <recommendedName>
        <fullName evidence="5">F-box protein</fullName>
    </recommendedName>
</protein>
<sequence length="387" mass="44766">MVVYWTRSTILNIIVQLVLLLVCFISNLNPLHLVTISTPRIEKEIHPASSSILDLHEDVMFLILSKVDSYWVLIRARFVCKRWWNLCKDPCLLRVINVRHIPEYNYDRHLKPISYGTGDFYHRVMNHLESVTLLAVELSGGGLQKLCIQDFGRDEFLLLVSQSARFICKRWWNLCKDPCLLRVINVRHLPEYNYDRHLKPSSYGTGDFYHRAVNHLELGTLLAVELSGEGLQKLCIQDFGRDEFLLLVSQSGVLLDSARVSHLITQLLLEAIPKIQMSKFNYDVGMMKENVDPFEGINAVSERILNMMDTTKRINLQNILPRRPHTPLLFDVFNYDLSMMKENLSPNKKKVHVSKMATNKENVDPEDRISAQKLNTPQSGKRKLLNI</sequence>
<keyword evidence="4" id="KW-1185">Reference proteome</keyword>
<proteinExistence type="predicted"/>
<comment type="caution">
    <text evidence="3">The sequence shown here is derived from an EMBL/GenBank/DDBJ whole genome shotgun (WGS) entry which is preliminary data.</text>
</comment>
<dbReference type="InterPro" id="IPR036047">
    <property type="entry name" value="F-box-like_dom_sf"/>
</dbReference>
<dbReference type="Gene3D" id="1.20.1280.50">
    <property type="match status" value="1"/>
</dbReference>
<feature type="region of interest" description="Disordered" evidence="1">
    <location>
        <begin position="359"/>
        <end position="387"/>
    </location>
</feature>
<evidence type="ECO:0008006" key="5">
    <source>
        <dbReference type="Google" id="ProtNLM"/>
    </source>
</evidence>
<organism evidence="3 4">
    <name type="scientific">Heracleum sosnowskyi</name>
    <dbReference type="NCBI Taxonomy" id="360622"/>
    <lineage>
        <taxon>Eukaryota</taxon>
        <taxon>Viridiplantae</taxon>
        <taxon>Streptophyta</taxon>
        <taxon>Embryophyta</taxon>
        <taxon>Tracheophyta</taxon>
        <taxon>Spermatophyta</taxon>
        <taxon>Magnoliopsida</taxon>
        <taxon>eudicotyledons</taxon>
        <taxon>Gunneridae</taxon>
        <taxon>Pentapetalae</taxon>
        <taxon>asterids</taxon>
        <taxon>campanulids</taxon>
        <taxon>Apiales</taxon>
        <taxon>Apiaceae</taxon>
        <taxon>Apioideae</taxon>
        <taxon>apioid superclade</taxon>
        <taxon>Tordylieae</taxon>
        <taxon>Tordyliinae</taxon>
        <taxon>Heracleum</taxon>
    </lineage>
</organism>
<feature type="compositionally biased region" description="Basic and acidic residues" evidence="1">
    <location>
        <begin position="361"/>
        <end position="370"/>
    </location>
</feature>
<feature type="transmembrane region" description="Helical" evidence="2">
    <location>
        <begin position="9"/>
        <end position="28"/>
    </location>
</feature>
<keyword evidence="2" id="KW-0812">Transmembrane</keyword>
<reference evidence="3" key="1">
    <citation type="submission" date="2023-02" db="EMBL/GenBank/DDBJ databases">
        <title>Genome of toxic invasive species Heracleum sosnowskyi carries increased number of genes despite the absence of recent whole-genome duplications.</title>
        <authorList>
            <person name="Schelkunov M."/>
            <person name="Shtratnikova V."/>
            <person name="Makarenko M."/>
            <person name="Klepikova A."/>
            <person name="Omelchenko D."/>
            <person name="Novikova G."/>
            <person name="Obukhova E."/>
            <person name="Bogdanov V."/>
            <person name="Penin A."/>
            <person name="Logacheva M."/>
        </authorList>
    </citation>
    <scope>NUCLEOTIDE SEQUENCE</scope>
    <source>
        <strain evidence="3">Hsosn_3</strain>
        <tissue evidence="3">Leaf</tissue>
    </source>
</reference>